<dbReference type="EMBL" id="CM017885">
    <property type="protein sequence ID" value="KAG1368277.1"/>
    <property type="molecule type" value="Genomic_DNA"/>
</dbReference>
<evidence type="ECO:0000313" key="1">
    <source>
        <dbReference type="EMBL" id="KAG1368277.1"/>
    </source>
</evidence>
<protein>
    <submittedName>
        <fullName evidence="1">Uncharacterized protein</fullName>
    </submittedName>
</protein>
<dbReference type="Proteomes" id="UP000797356">
    <property type="component" value="Chromosome 14"/>
</dbReference>
<reference evidence="1" key="1">
    <citation type="journal article" date="2017" name="Gigascience">
        <title>The genome draft of coconut (Cocos nucifera).</title>
        <authorList>
            <person name="Xiao Y."/>
            <person name="Xu P."/>
            <person name="Fan H."/>
            <person name="Baudouin L."/>
            <person name="Xia W."/>
            <person name="Bocs S."/>
            <person name="Xu J."/>
            <person name="Li Q."/>
            <person name="Guo A."/>
            <person name="Zhou L."/>
            <person name="Li J."/>
            <person name="Wu Y."/>
            <person name="Ma Z."/>
            <person name="Armero A."/>
            <person name="Issali A.E."/>
            <person name="Liu N."/>
            <person name="Peng M."/>
            <person name="Yang Y."/>
        </authorList>
    </citation>
    <scope>NUCLEOTIDE SEQUENCE</scope>
    <source>
        <tissue evidence="1">Spear leaf of Hainan Tall coconut</tissue>
    </source>
</reference>
<comment type="caution">
    <text evidence="1">The sequence shown here is derived from an EMBL/GenBank/DDBJ whole genome shotgun (WGS) entry which is preliminary data.</text>
</comment>
<sequence length="51" mass="5473">MALCSYILASSICPQSHYGVLVQLTDCRNLTFYDPAQPAGPGPFDKPSSLV</sequence>
<name>A0A8K0NCJ1_COCNU</name>
<evidence type="ECO:0000313" key="2">
    <source>
        <dbReference type="Proteomes" id="UP000797356"/>
    </source>
</evidence>
<proteinExistence type="predicted"/>
<keyword evidence="2" id="KW-1185">Reference proteome</keyword>
<reference evidence="1" key="2">
    <citation type="submission" date="2019-07" db="EMBL/GenBank/DDBJ databases">
        <authorList>
            <person name="Yang Y."/>
            <person name="Bocs S."/>
            <person name="Baudouin L."/>
        </authorList>
    </citation>
    <scope>NUCLEOTIDE SEQUENCE</scope>
    <source>
        <tissue evidence="1">Spear leaf of Hainan Tall coconut</tissue>
    </source>
</reference>
<gene>
    <name evidence="1" type="ORF">COCNU_14G007450</name>
</gene>
<dbReference type="AlphaFoldDB" id="A0A8K0NCJ1"/>
<organism evidence="1 2">
    <name type="scientific">Cocos nucifera</name>
    <name type="common">Coconut palm</name>
    <dbReference type="NCBI Taxonomy" id="13894"/>
    <lineage>
        <taxon>Eukaryota</taxon>
        <taxon>Viridiplantae</taxon>
        <taxon>Streptophyta</taxon>
        <taxon>Embryophyta</taxon>
        <taxon>Tracheophyta</taxon>
        <taxon>Spermatophyta</taxon>
        <taxon>Magnoliopsida</taxon>
        <taxon>Liliopsida</taxon>
        <taxon>Arecaceae</taxon>
        <taxon>Arecoideae</taxon>
        <taxon>Cocoseae</taxon>
        <taxon>Attaleinae</taxon>
        <taxon>Cocos</taxon>
    </lineage>
</organism>
<accession>A0A8K0NCJ1</accession>